<dbReference type="GO" id="GO:0006974">
    <property type="term" value="P:DNA damage response"/>
    <property type="evidence" value="ECO:0007669"/>
    <property type="project" value="TreeGrafter"/>
</dbReference>
<name>A0A2H0N287_9BACT</name>
<dbReference type="AlphaFoldDB" id="A0A2H0N287"/>
<evidence type="ECO:0000313" key="2">
    <source>
        <dbReference type="EMBL" id="PIR03000.1"/>
    </source>
</evidence>
<accession>A0A2H0N287</accession>
<dbReference type="Proteomes" id="UP000229782">
    <property type="component" value="Unassembled WGS sequence"/>
</dbReference>
<evidence type="ECO:0008006" key="4">
    <source>
        <dbReference type="Google" id="ProtNLM"/>
    </source>
</evidence>
<dbReference type="InterPro" id="IPR052022">
    <property type="entry name" value="26kDa_periplasmic_antigen"/>
</dbReference>
<feature type="transmembrane region" description="Helical" evidence="1">
    <location>
        <begin position="21"/>
        <end position="42"/>
    </location>
</feature>
<keyword evidence="1" id="KW-0812">Transmembrane</keyword>
<protein>
    <recommendedName>
        <fullName evidence="4">SIMPL domain-containing protein</fullName>
    </recommendedName>
</protein>
<dbReference type="Pfam" id="PF04402">
    <property type="entry name" value="SIMPL"/>
    <property type="match status" value="1"/>
</dbReference>
<organism evidence="2 3">
    <name type="scientific">Candidatus Magasanikbacteria bacterium CG11_big_fil_rev_8_21_14_0_20_43_7</name>
    <dbReference type="NCBI Taxonomy" id="1974654"/>
    <lineage>
        <taxon>Bacteria</taxon>
        <taxon>Candidatus Magasanikiibacteriota</taxon>
    </lineage>
</organism>
<keyword evidence="1" id="KW-0472">Membrane</keyword>
<dbReference type="PANTHER" id="PTHR34387:SF1">
    <property type="entry name" value="PERIPLASMIC IMMUNOGENIC PROTEIN"/>
    <property type="match status" value="1"/>
</dbReference>
<dbReference type="Gene3D" id="3.30.70.2970">
    <property type="entry name" value="Protein of unknown function (DUF541), domain 2"/>
    <property type="match status" value="1"/>
</dbReference>
<proteinExistence type="predicted"/>
<evidence type="ECO:0000256" key="1">
    <source>
        <dbReference type="SAM" id="Phobius"/>
    </source>
</evidence>
<comment type="caution">
    <text evidence="2">The sequence shown here is derived from an EMBL/GenBank/DDBJ whole genome shotgun (WGS) entry which is preliminary data.</text>
</comment>
<keyword evidence="1" id="KW-1133">Transmembrane helix</keyword>
<dbReference type="Gene3D" id="3.30.110.170">
    <property type="entry name" value="Protein of unknown function (DUF541), domain 1"/>
    <property type="match status" value="1"/>
</dbReference>
<dbReference type="InterPro" id="IPR007497">
    <property type="entry name" value="SIMPL/DUF541"/>
</dbReference>
<reference evidence="2 3" key="1">
    <citation type="submission" date="2017-09" db="EMBL/GenBank/DDBJ databases">
        <title>Depth-based differentiation of microbial function through sediment-hosted aquifers and enrichment of novel symbionts in the deep terrestrial subsurface.</title>
        <authorList>
            <person name="Probst A.J."/>
            <person name="Ladd B."/>
            <person name="Jarett J.K."/>
            <person name="Geller-Mcgrath D.E."/>
            <person name="Sieber C.M."/>
            <person name="Emerson J.B."/>
            <person name="Anantharaman K."/>
            <person name="Thomas B.C."/>
            <person name="Malmstrom R."/>
            <person name="Stieglmeier M."/>
            <person name="Klingl A."/>
            <person name="Woyke T."/>
            <person name="Ryan C.M."/>
            <person name="Banfield J.F."/>
        </authorList>
    </citation>
    <scope>NUCLEOTIDE SEQUENCE [LARGE SCALE GENOMIC DNA]</scope>
    <source>
        <strain evidence="2">CG11_big_fil_rev_8_21_14_0_20_43_7</strain>
    </source>
</reference>
<dbReference type="PANTHER" id="PTHR34387">
    <property type="entry name" value="SLR1258 PROTEIN"/>
    <property type="match status" value="1"/>
</dbReference>
<evidence type="ECO:0000313" key="3">
    <source>
        <dbReference type="Proteomes" id="UP000229782"/>
    </source>
</evidence>
<sequence length="269" mass="29527">MPVSKKPQPNDMRSFFHGGEFVHRIFITLFGILLVYAIFWMGTLIRNNIESYAHIGQADRQERMITIDAEAKVTATPDIAMTTIGMVATGTSVNEAQQANTTVMNTLISRLGELDIAEDDIQTAQYNIYPQYNYTSEEGRILEGYEVSQSVTIKIRDLTNANNVIALAGEVGANSVGGLQFTIDDRDVYRQEATTKALEKVYTKARSLSSSLGVKLISVVSYNEYEVGGGGYDMYKSYDAVGMGGTPAPDIQAGSTDVVMHTSVTFEIR</sequence>
<dbReference type="EMBL" id="PCWM01000062">
    <property type="protein sequence ID" value="PIR03000.1"/>
    <property type="molecule type" value="Genomic_DNA"/>
</dbReference>
<gene>
    <name evidence="2" type="ORF">COV60_02705</name>
</gene>